<dbReference type="EMBL" id="AFEU01000003">
    <property type="protein sequence ID" value="EIJ78001.1"/>
    <property type="molecule type" value="Genomic_DNA"/>
</dbReference>
<organism evidence="2 3">
    <name type="scientific">Bacillus methanolicus PB1</name>
    <dbReference type="NCBI Taxonomy" id="997296"/>
    <lineage>
        <taxon>Bacteria</taxon>
        <taxon>Bacillati</taxon>
        <taxon>Bacillota</taxon>
        <taxon>Bacilli</taxon>
        <taxon>Bacillales</taxon>
        <taxon>Bacillaceae</taxon>
        <taxon>Bacillus</taxon>
    </lineage>
</organism>
<dbReference type="RefSeq" id="WP_004436131.1">
    <property type="nucleotide sequence ID" value="NZ_AFEU01000003.1"/>
</dbReference>
<dbReference type="STRING" id="997296.PB1_10544"/>
<proteinExistence type="predicted"/>
<dbReference type="Proteomes" id="UP000010523">
    <property type="component" value="Unassembled WGS sequence"/>
</dbReference>
<comment type="caution">
    <text evidence="2">The sequence shown here is derived from an EMBL/GenBank/DDBJ whole genome shotgun (WGS) entry which is preliminary data.</text>
</comment>
<accession>I3DUT0</accession>
<evidence type="ECO:0000256" key="1">
    <source>
        <dbReference type="SAM" id="SignalP"/>
    </source>
</evidence>
<gene>
    <name evidence="2" type="ORF">PB1_10544</name>
</gene>
<dbReference type="AlphaFoldDB" id="I3DUT0"/>
<keyword evidence="1" id="KW-0732">Signal</keyword>
<feature type="signal peptide" evidence="1">
    <location>
        <begin position="1"/>
        <end position="25"/>
    </location>
</feature>
<dbReference type="OrthoDB" id="1653343at2"/>
<dbReference type="PATRIC" id="fig|997296.3.peg.2212"/>
<dbReference type="eggNOG" id="ENOG5032UM5">
    <property type="taxonomic scope" value="Bacteria"/>
</dbReference>
<keyword evidence="3" id="KW-1185">Reference proteome</keyword>
<reference evidence="2 3" key="1">
    <citation type="journal article" date="2012" name="Appl. Environ. Microbiol.">
        <title>Genome Sequence of Thermotolerant Bacillus methanolicus: Features and Regulation Related to Methylotrophy and Production of L-Lysine and L-Glutamate from Methanol.</title>
        <authorList>
            <person name="Heggeset T.M."/>
            <person name="Krog A."/>
            <person name="Balzer S."/>
            <person name="Wentzel A."/>
            <person name="Ellingsen T.E."/>
            <person name="Brautaset T."/>
        </authorList>
    </citation>
    <scope>NUCLEOTIDE SEQUENCE [LARGE SCALE GENOMIC DNA]</scope>
    <source>
        <strain evidence="2 3">PB1</strain>
    </source>
</reference>
<protein>
    <submittedName>
        <fullName evidence="2">Uncharacterized protein</fullName>
    </submittedName>
</protein>
<name>I3DUT0_BACMT</name>
<evidence type="ECO:0000313" key="3">
    <source>
        <dbReference type="Proteomes" id="UP000010523"/>
    </source>
</evidence>
<sequence>MKKELLFAFSAFFLISLSAITGAYAVGESKKSITVSQEKVDVTGDGKKDKVTIIGIPFEEGANFLKEIFLEIDASNGKKYKVELEGGYEPQVKYEDLNHDQVKDLFISIPTGGSGGLSNYYLYTLKDFNLTDLTVPEPLVITSQFEENYWASLVVDKTGQKYTFDLKDRKADYDRLGLYVNGKLNEPSELMIFPYSTLKPVIVKENKYGLLGVQRVSGAYSAEGIAFVESIWFYENGKWNLVNSKVYEMNKKQRK</sequence>
<evidence type="ECO:0000313" key="2">
    <source>
        <dbReference type="EMBL" id="EIJ78001.1"/>
    </source>
</evidence>
<feature type="chain" id="PRO_5003670213" evidence="1">
    <location>
        <begin position="26"/>
        <end position="255"/>
    </location>
</feature>